<sequence length="72" mass="7914">MGCGLPLGVYRSLTVTSSESLVPSGPLWHHLVSYGTIWHLMALPRTSQRVSDETARPYPAERAQSSLFPIFG</sequence>
<gene>
    <name evidence="1" type="ORF">E2C01_023890</name>
</gene>
<name>A0A5B7ECE6_PORTR</name>
<reference evidence="1 2" key="1">
    <citation type="submission" date="2019-05" db="EMBL/GenBank/DDBJ databases">
        <title>Another draft genome of Portunus trituberculatus and its Hox gene families provides insights of decapod evolution.</title>
        <authorList>
            <person name="Jeong J.-H."/>
            <person name="Song I."/>
            <person name="Kim S."/>
            <person name="Choi T."/>
            <person name="Kim D."/>
            <person name="Ryu S."/>
            <person name="Kim W."/>
        </authorList>
    </citation>
    <scope>NUCLEOTIDE SEQUENCE [LARGE SCALE GENOMIC DNA]</scope>
    <source>
        <tissue evidence="1">Muscle</tissue>
    </source>
</reference>
<keyword evidence="2" id="KW-1185">Reference proteome</keyword>
<accession>A0A5B7ECE6</accession>
<dbReference type="Proteomes" id="UP000324222">
    <property type="component" value="Unassembled WGS sequence"/>
</dbReference>
<comment type="caution">
    <text evidence="1">The sequence shown here is derived from an EMBL/GenBank/DDBJ whole genome shotgun (WGS) entry which is preliminary data.</text>
</comment>
<proteinExistence type="predicted"/>
<dbReference type="EMBL" id="VSRR010002288">
    <property type="protein sequence ID" value="MPC30623.1"/>
    <property type="molecule type" value="Genomic_DNA"/>
</dbReference>
<evidence type="ECO:0000313" key="2">
    <source>
        <dbReference type="Proteomes" id="UP000324222"/>
    </source>
</evidence>
<protein>
    <submittedName>
        <fullName evidence="1">Uncharacterized protein</fullName>
    </submittedName>
</protein>
<dbReference type="AlphaFoldDB" id="A0A5B7ECE6"/>
<evidence type="ECO:0000313" key="1">
    <source>
        <dbReference type="EMBL" id="MPC30623.1"/>
    </source>
</evidence>
<organism evidence="1 2">
    <name type="scientific">Portunus trituberculatus</name>
    <name type="common">Swimming crab</name>
    <name type="synonym">Neptunus trituberculatus</name>
    <dbReference type="NCBI Taxonomy" id="210409"/>
    <lineage>
        <taxon>Eukaryota</taxon>
        <taxon>Metazoa</taxon>
        <taxon>Ecdysozoa</taxon>
        <taxon>Arthropoda</taxon>
        <taxon>Crustacea</taxon>
        <taxon>Multicrustacea</taxon>
        <taxon>Malacostraca</taxon>
        <taxon>Eumalacostraca</taxon>
        <taxon>Eucarida</taxon>
        <taxon>Decapoda</taxon>
        <taxon>Pleocyemata</taxon>
        <taxon>Brachyura</taxon>
        <taxon>Eubrachyura</taxon>
        <taxon>Portunoidea</taxon>
        <taxon>Portunidae</taxon>
        <taxon>Portuninae</taxon>
        <taxon>Portunus</taxon>
    </lineage>
</organism>